<gene>
    <name evidence="1" type="ORF">DFR69_11090</name>
</gene>
<evidence type="ECO:0000313" key="2">
    <source>
        <dbReference type="Proteomes" id="UP000246410"/>
    </source>
</evidence>
<proteinExistence type="predicted"/>
<dbReference type="AlphaFoldDB" id="A0A317N8F1"/>
<sequence>MYATKSHNVRSTQMKKLKMALASHWKKSTTILLTSLPLNPPPPGSPTS</sequence>
<dbReference type="Proteomes" id="UP000246410">
    <property type="component" value="Unassembled WGS sequence"/>
</dbReference>
<evidence type="ECO:0000313" key="1">
    <source>
        <dbReference type="EMBL" id="PWV71606.1"/>
    </source>
</evidence>
<organism evidence="1 2">
    <name type="scientific">Nocardia neocaledoniensis</name>
    <dbReference type="NCBI Taxonomy" id="236511"/>
    <lineage>
        <taxon>Bacteria</taxon>
        <taxon>Bacillati</taxon>
        <taxon>Actinomycetota</taxon>
        <taxon>Actinomycetes</taxon>
        <taxon>Mycobacteriales</taxon>
        <taxon>Nocardiaceae</taxon>
        <taxon>Nocardia</taxon>
    </lineage>
</organism>
<reference evidence="1 2" key="1">
    <citation type="submission" date="2018-05" db="EMBL/GenBank/DDBJ databases">
        <title>Genomic Encyclopedia of Type Strains, Phase IV (KMG-IV): sequencing the most valuable type-strain genomes for metagenomic binning, comparative biology and taxonomic classification.</title>
        <authorList>
            <person name="Goeker M."/>
        </authorList>
    </citation>
    <scope>NUCLEOTIDE SEQUENCE [LARGE SCALE GENOMIC DNA]</scope>
    <source>
        <strain evidence="1 2">DSM 44717</strain>
    </source>
</reference>
<dbReference type="EMBL" id="QGTL01000010">
    <property type="protein sequence ID" value="PWV71606.1"/>
    <property type="molecule type" value="Genomic_DNA"/>
</dbReference>
<protein>
    <submittedName>
        <fullName evidence="1">Uncharacterized protein</fullName>
    </submittedName>
</protein>
<comment type="caution">
    <text evidence="1">The sequence shown here is derived from an EMBL/GenBank/DDBJ whole genome shotgun (WGS) entry which is preliminary data.</text>
</comment>
<name>A0A317N8F1_9NOCA</name>
<keyword evidence="2" id="KW-1185">Reference proteome</keyword>
<accession>A0A317N8F1</accession>